<dbReference type="Pfam" id="PF02466">
    <property type="entry name" value="Tim17"/>
    <property type="match status" value="1"/>
</dbReference>
<evidence type="ECO:0000313" key="6">
    <source>
        <dbReference type="EMBL" id="CAK9175329.1"/>
    </source>
</evidence>
<feature type="transmembrane region" description="Helical" evidence="5">
    <location>
        <begin position="59"/>
        <end position="77"/>
    </location>
</feature>
<dbReference type="InterPro" id="IPR039175">
    <property type="entry name" value="TIM22"/>
</dbReference>
<comment type="subcellular location">
    <subcellularLocation>
        <location evidence="1">Membrane</location>
        <topology evidence="1">Multi-pass membrane protein</topology>
    </subcellularLocation>
</comment>
<dbReference type="Proteomes" id="UP001642360">
    <property type="component" value="Unassembled WGS sequence"/>
</dbReference>
<keyword evidence="7" id="KW-1185">Reference proteome</keyword>
<organism evidence="6 7">
    <name type="scientific">Ilex paraguariensis</name>
    <name type="common">yerba mate</name>
    <dbReference type="NCBI Taxonomy" id="185542"/>
    <lineage>
        <taxon>Eukaryota</taxon>
        <taxon>Viridiplantae</taxon>
        <taxon>Streptophyta</taxon>
        <taxon>Embryophyta</taxon>
        <taxon>Tracheophyta</taxon>
        <taxon>Spermatophyta</taxon>
        <taxon>Magnoliopsida</taxon>
        <taxon>eudicotyledons</taxon>
        <taxon>Gunneridae</taxon>
        <taxon>Pentapetalae</taxon>
        <taxon>asterids</taxon>
        <taxon>campanulids</taxon>
        <taxon>Aquifoliales</taxon>
        <taxon>Aquifoliaceae</taxon>
        <taxon>Ilex</taxon>
    </lineage>
</organism>
<name>A0ABC8U0P0_9AQUA</name>
<keyword evidence="2 5" id="KW-0812">Transmembrane</keyword>
<protein>
    <recommendedName>
        <fullName evidence="8">Outer envelope pore protein 16-4, chloroplastic</fullName>
    </recommendedName>
</protein>
<evidence type="ECO:0008006" key="8">
    <source>
        <dbReference type="Google" id="ProtNLM"/>
    </source>
</evidence>
<keyword evidence="3 5" id="KW-1133">Transmembrane helix</keyword>
<accession>A0ABC8U0P0</accession>
<evidence type="ECO:0000313" key="7">
    <source>
        <dbReference type="Proteomes" id="UP001642360"/>
    </source>
</evidence>
<dbReference type="GO" id="GO:0016020">
    <property type="term" value="C:membrane"/>
    <property type="evidence" value="ECO:0007669"/>
    <property type="project" value="UniProtKB-SubCell"/>
</dbReference>
<dbReference type="PANTHER" id="PTHR14110:SF5">
    <property type="entry name" value="OUTER ENVELOPE PORE PROTEIN 16-4, CHLOROPLASTIC"/>
    <property type="match status" value="1"/>
</dbReference>
<comment type="caution">
    <text evidence="6">The sequence shown here is derived from an EMBL/GenBank/DDBJ whole genome shotgun (WGS) entry which is preliminary data.</text>
</comment>
<evidence type="ECO:0000256" key="1">
    <source>
        <dbReference type="ARBA" id="ARBA00004141"/>
    </source>
</evidence>
<sequence length="132" mass="13629">MEGQFIDDTPCSSIAIESILRGGTAGLLWGLCAGPYEANKSGLTGFARASFVAKSVGQFGFQCGLFAGIFSITRCGLQRYRRKNDWLQVNALVAGAVAGAAVGVGTRNWKQAAGMAGVASAFVTVASNSNTN</sequence>
<proteinExistence type="predicted"/>
<dbReference type="EMBL" id="CAUOFW020006591">
    <property type="protein sequence ID" value="CAK9175329.1"/>
    <property type="molecule type" value="Genomic_DNA"/>
</dbReference>
<reference evidence="6 7" key="1">
    <citation type="submission" date="2024-02" db="EMBL/GenBank/DDBJ databases">
        <authorList>
            <person name="Vignale AGUSTIN F."/>
            <person name="Sosa J E."/>
            <person name="Modenutti C."/>
        </authorList>
    </citation>
    <scope>NUCLEOTIDE SEQUENCE [LARGE SCALE GENOMIC DNA]</scope>
</reference>
<dbReference type="PANTHER" id="PTHR14110">
    <property type="entry name" value="MITOCHONDRIAL IMPORT INNER MEMBRANE TRANSLOCASE SUBUNIT TIM22"/>
    <property type="match status" value="1"/>
</dbReference>
<keyword evidence="4 5" id="KW-0472">Membrane</keyword>
<evidence type="ECO:0000256" key="5">
    <source>
        <dbReference type="SAM" id="Phobius"/>
    </source>
</evidence>
<dbReference type="AlphaFoldDB" id="A0ABC8U0P0"/>
<evidence type="ECO:0000256" key="4">
    <source>
        <dbReference type="ARBA" id="ARBA00023136"/>
    </source>
</evidence>
<gene>
    <name evidence="6" type="ORF">ILEXP_LOCUS45124</name>
</gene>
<evidence type="ECO:0000256" key="2">
    <source>
        <dbReference type="ARBA" id="ARBA00022692"/>
    </source>
</evidence>
<evidence type="ECO:0000256" key="3">
    <source>
        <dbReference type="ARBA" id="ARBA00022989"/>
    </source>
</evidence>